<reference evidence="2 3" key="1">
    <citation type="submission" date="2018-11" db="EMBL/GenBank/DDBJ databases">
        <authorList>
            <consortium name="Pathogen Informatics"/>
        </authorList>
    </citation>
    <scope>NUCLEOTIDE SEQUENCE [LARGE SCALE GENOMIC DNA]</scope>
</reference>
<protein>
    <submittedName>
        <fullName evidence="2">Uncharacterized protein</fullName>
    </submittedName>
</protein>
<dbReference type="AlphaFoldDB" id="A0A3P7LTS1"/>
<proteinExistence type="predicted"/>
<evidence type="ECO:0000313" key="2">
    <source>
        <dbReference type="EMBL" id="VDN09611.1"/>
    </source>
</evidence>
<gene>
    <name evidence="2" type="ORF">DILT_LOCUS5442</name>
</gene>
<evidence type="ECO:0000313" key="3">
    <source>
        <dbReference type="Proteomes" id="UP000281553"/>
    </source>
</evidence>
<keyword evidence="1" id="KW-0732">Signal</keyword>
<evidence type="ECO:0000256" key="1">
    <source>
        <dbReference type="SAM" id="SignalP"/>
    </source>
</evidence>
<accession>A0A3P7LTS1</accession>
<dbReference type="EMBL" id="UYRU01047417">
    <property type="protein sequence ID" value="VDN09611.1"/>
    <property type="molecule type" value="Genomic_DNA"/>
</dbReference>
<keyword evidence="3" id="KW-1185">Reference proteome</keyword>
<organism evidence="2 3">
    <name type="scientific">Dibothriocephalus latus</name>
    <name type="common">Fish tapeworm</name>
    <name type="synonym">Diphyllobothrium latum</name>
    <dbReference type="NCBI Taxonomy" id="60516"/>
    <lineage>
        <taxon>Eukaryota</taxon>
        <taxon>Metazoa</taxon>
        <taxon>Spiralia</taxon>
        <taxon>Lophotrochozoa</taxon>
        <taxon>Platyhelminthes</taxon>
        <taxon>Cestoda</taxon>
        <taxon>Eucestoda</taxon>
        <taxon>Diphyllobothriidea</taxon>
        <taxon>Diphyllobothriidae</taxon>
        <taxon>Dibothriocephalus</taxon>
    </lineage>
</organism>
<feature type="signal peptide" evidence="1">
    <location>
        <begin position="1"/>
        <end position="24"/>
    </location>
</feature>
<name>A0A3P7LTS1_DIBLA</name>
<feature type="chain" id="PRO_5017964211" evidence="1">
    <location>
        <begin position="25"/>
        <end position="90"/>
    </location>
</feature>
<sequence>MIRDYLTLIVLLSASVGLLRTAEGSKIPAADWSADVGSSKSQTQLCSLGRRLQIMKEIQFLSRYLDICSDSTLFDGKTRKRSPEPLWVVE</sequence>
<dbReference type="Proteomes" id="UP000281553">
    <property type="component" value="Unassembled WGS sequence"/>
</dbReference>